<dbReference type="SUPFAM" id="SSF56815">
    <property type="entry name" value="Sec1/munc18-like (SM) proteins"/>
    <property type="match status" value="1"/>
</dbReference>
<dbReference type="InterPro" id="IPR027482">
    <property type="entry name" value="Sec1-like_dom2"/>
</dbReference>
<dbReference type="OrthoDB" id="2228at2759"/>
<comment type="caution">
    <text evidence="2">The sequence shown here is derived from an EMBL/GenBank/DDBJ whole genome shotgun (WGS) entry which is preliminary data.</text>
</comment>
<feature type="non-terminal residue" evidence="2">
    <location>
        <position position="95"/>
    </location>
</feature>
<dbReference type="InterPro" id="IPR001619">
    <property type="entry name" value="Sec1-like"/>
</dbReference>
<dbReference type="GO" id="GO:0016192">
    <property type="term" value="P:vesicle-mediated transport"/>
    <property type="evidence" value="ECO:0007669"/>
    <property type="project" value="InterPro"/>
</dbReference>
<dbReference type="AlphaFoldDB" id="A0A9Q3GCT4"/>
<dbReference type="EMBL" id="AVOT02000398">
    <property type="protein sequence ID" value="MBW0462685.1"/>
    <property type="molecule type" value="Genomic_DNA"/>
</dbReference>
<keyword evidence="3" id="KW-1185">Reference proteome</keyword>
<evidence type="ECO:0000313" key="2">
    <source>
        <dbReference type="EMBL" id="MBW0462685.1"/>
    </source>
</evidence>
<accession>A0A9Q3GCT4</accession>
<gene>
    <name evidence="2" type="ORF">O181_002400</name>
</gene>
<name>A0A9Q3GCT4_9BASI</name>
<reference evidence="2" key="1">
    <citation type="submission" date="2021-03" db="EMBL/GenBank/DDBJ databases">
        <title>Draft genome sequence of rust myrtle Austropuccinia psidii MF-1, a brazilian biotype.</title>
        <authorList>
            <person name="Quecine M.C."/>
            <person name="Pachon D.M.R."/>
            <person name="Bonatelli M.L."/>
            <person name="Correr F.H."/>
            <person name="Franceschini L.M."/>
            <person name="Leite T.F."/>
            <person name="Margarido G.R.A."/>
            <person name="Almeida C.A."/>
            <person name="Ferrarezi J.A."/>
            <person name="Labate C.A."/>
        </authorList>
    </citation>
    <scope>NUCLEOTIDE SEQUENCE</scope>
    <source>
        <strain evidence="2">MF-1</strain>
    </source>
</reference>
<sequence length="95" mass="10213">MLEEALSNELDLNLFPYMGKTPTVSGAKTGAASLATNGGGPISLRSAKPSWQRPKSKTVIENRQRVMVFVDGGLTHSEIRAAYEVSEAHAKDIVI</sequence>
<organism evidence="2 3">
    <name type="scientific">Austropuccinia psidii MF-1</name>
    <dbReference type="NCBI Taxonomy" id="1389203"/>
    <lineage>
        <taxon>Eukaryota</taxon>
        <taxon>Fungi</taxon>
        <taxon>Dikarya</taxon>
        <taxon>Basidiomycota</taxon>
        <taxon>Pucciniomycotina</taxon>
        <taxon>Pucciniomycetes</taxon>
        <taxon>Pucciniales</taxon>
        <taxon>Sphaerophragmiaceae</taxon>
        <taxon>Austropuccinia</taxon>
    </lineage>
</organism>
<dbReference type="InterPro" id="IPR036045">
    <property type="entry name" value="Sec1-like_sf"/>
</dbReference>
<comment type="similarity">
    <text evidence="1">Belongs to the STXBP/unc-18/SEC1 family.</text>
</comment>
<dbReference type="Proteomes" id="UP000765509">
    <property type="component" value="Unassembled WGS sequence"/>
</dbReference>
<proteinExistence type="inferred from homology"/>
<dbReference type="Gene3D" id="3.40.50.1910">
    <property type="match status" value="1"/>
</dbReference>
<dbReference type="Pfam" id="PF00995">
    <property type="entry name" value="Sec1"/>
    <property type="match status" value="1"/>
</dbReference>
<evidence type="ECO:0000256" key="1">
    <source>
        <dbReference type="ARBA" id="ARBA00009884"/>
    </source>
</evidence>
<evidence type="ECO:0000313" key="3">
    <source>
        <dbReference type="Proteomes" id="UP000765509"/>
    </source>
</evidence>
<protein>
    <submittedName>
        <fullName evidence="2">Uncharacterized protein</fullName>
    </submittedName>
</protein>